<dbReference type="SUPFAM" id="SSF49785">
    <property type="entry name" value="Galactose-binding domain-like"/>
    <property type="match status" value="1"/>
</dbReference>
<dbReference type="InterPro" id="IPR005084">
    <property type="entry name" value="CBM6"/>
</dbReference>
<dbReference type="AlphaFoldDB" id="A0A563F2K6"/>
<dbReference type="RefSeq" id="WP_146348932.1">
    <property type="nucleotide sequence ID" value="NZ_VOBR01000001.1"/>
</dbReference>
<dbReference type="Pfam" id="PF06283">
    <property type="entry name" value="ThuA"/>
    <property type="match status" value="1"/>
</dbReference>
<dbReference type="InterPro" id="IPR022409">
    <property type="entry name" value="PKD/Chitinase_dom"/>
</dbReference>
<dbReference type="PROSITE" id="PS51175">
    <property type="entry name" value="CBM6"/>
    <property type="match status" value="1"/>
</dbReference>
<dbReference type="InterPro" id="IPR000601">
    <property type="entry name" value="PKD_dom"/>
</dbReference>
<sequence>MRTAMCAALLVAATLVPVPAASAHGVNPADFQQVELARGEPEMGEPMSLALLPDRSALHTARSGEVRRTDANGNTRVIGTLPVYRHDEEGVQGIGVDPGFSSNRHIFIYFAPPLSTPDGEAPREGTDFSAWKGVNRLSRFTLRQDFTIDMGSEVRVLDVPADRGMCCHVGGDIDFDAQGNLYLSTGDDSNPFESGGYAPLDERTNRNPAFDAQRSSANTNDLRGKLLRIKVNANGSYSIPAGNLFPQGTARTRPEIYGMGFRNPFRFMVDKPTGVVYLGEYGPDAGGPDPDRGPSGMVEFNRITGPGNFGWPYCVGTNTQDEAYVEYTFPNGPSGSRYNCGGPTNNSFRNTGLSTLPGAKSSWIKYDGCSVPEFGCGSESPMGGALYRYDENLNSSIKFPKDVDGHYFAAEYGRRWLRMIDVNANGSAGQISQFPWRGTQIIDTAFGPDGALYVLDYGTGSFGGDENSALYRIEYRPGSGKAPTARATADKTSGKAPLTVRFSSAGSSDPDGGALSYKWDFGDGTSSTAANPTKTFTANGQRIVTLTVTDPTGLTGSTNVVVTVGNTAPTVTLRTPGDGRLFEFGDTVPFEISVSDPEDGAVDCSKVKLTYVLGHDSHGHPITSRNGCTGSITVPVDGEHDTAANIFAVFDAEYTDKGANGQPPLTTHVKHIGQPRHRQAEHYNNSSGVQLYNKGEAEGGKTVGDIHNGDWISFTPYALSGATDFKARVSSGGSGGKLQVRTGSPTGAVLGEVDVPVTGGWEDFVDVSTGLSSNASGTLYLTFSGDGGALFDVDSFTFEGNETSAAADVLVFSKTAGFRHDSIETGVQAIRELGQANGFSVTATEDAAAFTAANLAKYEAVVFLNTTGDVLNPTQQGAFEAYIRSGGGYAGVHAAADTEYDWPFYGNLVGAYFSGHPPIQRATIKVENRGHPATAHLGKTWSRVDEWYNYGTNPRATARVLATLDESSYSGGDMGDHPHTWCKTYSGGRSFYTGNGHTRESYAEPEFRTMLLGGIRYAAGLVDADCRPENGYRALYDGSTAGWAQAGPGGFRNADSTLTSFGGMGLFWHQTELRSYSLKLDWKMRGDSNSGVFLGFPASTDPWSAVDNGYEVQIDATDSPDRTTGAVYGFKSADVAARDRALNPPGEWNTFELLVQGERLQVFLNGVRVNDFTNTDPARSLVSGHIGIQNHGDRDEVAFRNVRLRAIG</sequence>
<dbReference type="Gene3D" id="2.60.120.260">
    <property type="entry name" value="Galactose-binding domain-like"/>
    <property type="match status" value="1"/>
</dbReference>
<dbReference type="CDD" id="cd04084">
    <property type="entry name" value="CBM6_xylanase-like"/>
    <property type="match status" value="1"/>
</dbReference>
<name>A0A563F2K6_9PSEU</name>
<dbReference type="Gene3D" id="2.120.10.30">
    <property type="entry name" value="TolB, C-terminal domain"/>
    <property type="match status" value="1"/>
</dbReference>
<evidence type="ECO:0000313" key="6">
    <source>
        <dbReference type="Proteomes" id="UP000316639"/>
    </source>
</evidence>
<evidence type="ECO:0000256" key="1">
    <source>
        <dbReference type="ARBA" id="ARBA00022729"/>
    </source>
</evidence>
<dbReference type="InterPro" id="IPR035986">
    <property type="entry name" value="PKD_dom_sf"/>
</dbReference>
<accession>A0A563F2K6</accession>
<dbReference type="InterPro" id="IPR029062">
    <property type="entry name" value="Class_I_gatase-like"/>
</dbReference>
<dbReference type="PANTHER" id="PTHR40469:SF2">
    <property type="entry name" value="GALACTOSE-BINDING DOMAIN-LIKE SUPERFAMILY PROTEIN"/>
    <property type="match status" value="1"/>
</dbReference>
<dbReference type="Pfam" id="PF18911">
    <property type="entry name" value="PKD_4"/>
    <property type="match status" value="1"/>
</dbReference>
<evidence type="ECO:0000313" key="5">
    <source>
        <dbReference type="EMBL" id="TWP54149.1"/>
    </source>
</evidence>
<protein>
    <submittedName>
        <fullName evidence="5">DUF1080 domain-containing protein</fullName>
    </submittedName>
</protein>
<comment type="caution">
    <text evidence="5">The sequence shown here is derived from an EMBL/GenBank/DDBJ whole genome shotgun (WGS) entry which is preliminary data.</text>
</comment>
<evidence type="ECO:0000259" key="4">
    <source>
        <dbReference type="PROSITE" id="PS51175"/>
    </source>
</evidence>
<dbReference type="SUPFAM" id="SSF50952">
    <property type="entry name" value="Soluble quinoprotein glucose dehydrogenase"/>
    <property type="match status" value="1"/>
</dbReference>
<dbReference type="InterPro" id="IPR011041">
    <property type="entry name" value="Quinoprot_gluc/sorb_DH_b-prop"/>
</dbReference>
<dbReference type="PROSITE" id="PS50093">
    <property type="entry name" value="PKD"/>
    <property type="match status" value="1"/>
</dbReference>
<evidence type="ECO:0000256" key="2">
    <source>
        <dbReference type="SAM" id="SignalP"/>
    </source>
</evidence>
<dbReference type="InterPro" id="IPR029010">
    <property type="entry name" value="ThuA-like"/>
</dbReference>
<dbReference type="Pfam" id="PF03422">
    <property type="entry name" value="CBM_6"/>
    <property type="match status" value="1"/>
</dbReference>
<dbReference type="GO" id="GO:0005975">
    <property type="term" value="P:carbohydrate metabolic process"/>
    <property type="evidence" value="ECO:0007669"/>
    <property type="project" value="UniProtKB-ARBA"/>
</dbReference>
<keyword evidence="1 2" id="KW-0732">Signal</keyword>
<dbReference type="InterPro" id="IPR011042">
    <property type="entry name" value="6-blade_b-propeller_TolB-like"/>
</dbReference>
<dbReference type="Pfam" id="PF06439">
    <property type="entry name" value="3keto-disac_hyd"/>
    <property type="match status" value="1"/>
</dbReference>
<dbReference type="GO" id="GO:0030246">
    <property type="term" value="F:carbohydrate binding"/>
    <property type="evidence" value="ECO:0007669"/>
    <property type="project" value="InterPro"/>
</dbReference>
<dbReference type="EMBL" id="VOBR01000001">
    <property type="protein sequence ID" value="TWP54149.1"/>
    <property type="molecule type" value="Genomic_DNA"/>
</dbReference>
<dbReference type="Gene3D" id="2.60.40.10">
    <property type="entry name" value="Immunoglobulins"/>
    <property type="match status" value="1"/>
</dbReference>
<feature type="domain" description="PKD" evidence="3">
    <location>
        <begin position="483"/>
        <end position="564"/>
    </location>
</feature>
<dbReference type="SMART" id="SM00089">
    <property type="entry name" value="PKD"/>
    <property type="match status" value="1"/>
</dbReference>
<reference evidence="5 6" key="1">
    <citation type="submission" date="2019-07" db="EMBL/GenBank/DDBJ databases">
        <title>Lentzea xizangensis sp. nov., isolated from Qinghai-Tibetan Plateau Soils.</title>
        <authorList>
            <person name="Huang J."/>
        </authorList>
    </citation>
    <scope>NUCLEOTIDE SEQUENCE [LARGE SCALE GENOMIC DNA]</scope>
    <source>
        <strain evidence="5 6">FXJ1.1311</strain>
    </source>
</reference>
<dbReference type="SUPFAM" id="SSF52317">
    <property type="entry name" value="Class I glutamine amidotransferase-like"/>
    <property type="match status" value="1"/>
</dbReference>
<dbReference type="InterPro" id="IPR012938">
    <property type="entry name" value="Glc/Sorbosone_DH"/>
</dbReference>
<evidence type="ECO:0000259" key="3">
    <source>
        <dbReference type="PROSITE" id="PS50093"/>
    </source>
</evidence>
<feature type="signal peptide" evidence="2">
    <location>
        <begin position="1"/>
        <end position="23"/>
    </location>
</feature>
<dbReference type="InterPro" id="IPR010496">
    <property type="entry name" value="AL/BT2_dom"/>
</dbReference>
<gene>
    <name evidence="5" type="ORF">FKR81_00855</name>
</gene>
<proteinExistence type="predicted"/>
<dbReference type="PANTHER" id="PTHR40469">
    <property type="entry name" value="SECRETED GLYCOSYL HYDROLASE"/>
    <property type="match status" value="1"/>
</dbReference>
<dbReference type="Pfam" id="PF07995">
    <property type="entry name" value="GSDH"/>
    <property type="match status" value="1"/>
</dbReference>
<dbReference type="InterPro" id="IPR013783">
    <property type="entry name" value="Ig-like_fold"/>
</dbReference>
<dbReference type="SMART" id="SM00606">
    <property type="entry name" value="CBD_IV"/>
    <property type="match status" value="1"/>
</dbReference>
<dbReference type="OrthoDB" id="8217716at2"/>
<keyword evidence="6" id="KW-1185">Reference proteome</keyword>
<dbReference type="Proteomes" id="UP000316639">
    <property type="component" value="Unassembled WGS sequence"/>
</dbReference>
<dbReference type="Gene3D" id="2.60.120.560">
    <property type="entry name" value="Exo-inulinase, domain 1"/>
    <property type="match status" value="1"/>
</dbReference>
<dbReference type="InterPro" id="IPR008979">
    <property type="entry name" value="Galactose-bd-like_sf"/>
</dbReference>
<organism evidence="5 6">
    <name type="scientific">Lentzea tibetensis</name>
    <dbReference type="NCBI Taxonomy" id="2591470"/>
    <lineage>
        <taxon>Bacteria</taxon>
        <taxon>Bacillati</taxon>
        <taxon>Actinomycetota</taxon>
        <taxon>Actinomycetes</taxon>
        <taxon>Pseudonocardiales</taxon>
        <taxon>Pseudonocardiaceae</taxon>
        <taxon>Lentzea</taxon>
    </lineage>
</organism>
<dbReference type="CDD" id="cd00146">
    <property type="entry name" value="PKD"/>
    <property type="match status" value="1"/>
</dbReference>
<dbReference type="InterPro" id="IPR006584">
    <property type="entry name" value="Cellulose-bd_IV"/>
</dbReference>
<dbReference type="GO" id="GO:0016787">
    <property type="term" value="F:hydrolase activity"/>
    <property type="evidence" value="ECO:0007669"/>
    <property type="project" value="InterPro"/>
</dbReference>
<feature type="chain" id="PRO_5021750039" evidence="2">
    <location>
        <begin position="24"/>
        <end position="1208"/>
    </location>
</feature>
<dbReference type="SUPFAM" id="SSF49299">
    <property type="entry name" value="PKD domain"/>
    <property type="match status" value="1"/>
</dbReference>
<dbReference type="Gene3D" id="3.40.50.880">
    <property type="match status" value="1"/>
</dbReference>
<feature type="domain" description="CBM6" evidence="4">
    <location>
        <begin position="676"/>
        <end position="799"/>
    </location>
</feature>